<keyword evidence="3" id="KW-1185">Reference proteome</keyword>
<protein>
    <submittedName>
        <fullName evidence="2">SIMPL domain-containing protein</fullName>
    </submittedName>
</protein>
<dbReference type="Gene3D" id="3.30.110.170">
    <property type="entry name" value="Protein of unknown function (DUF541), domain 1"/>
    <property type="match status" value="1"/>
</dbReference>
<accession>A0A8J3DIG9</accession>
<reference evidence="2" key="2">
    <citation type="submission" date="2020-09" db="EMBL/GenBank/DDBJ databases">
        <authorList>
            <person name="Sun Q."/>
            <person name="Kim S."/>
        </authorList>
    </citation>
    <scope>NUCLEOTIDE SEQUENCE</scope>
    <source>
        <strain evidence="2">KCTC 42097</strain>
    </source>
</reference>
<dbReference type="InterPro" id="IPR007497">
    <property type="entry name" value="SIMPL/DUF541"/>
</dbReference>
<organism evidence="2 3">
    <name type="scientific">Limoniibacter endophyticus</name>
    <dbReference type="NCBI Taxonomy" id="1565040"/>
    <lineage>
        <taxon>Bacteria</taxon>
        <taxon>Pseudomonadati</taxon>
        <taxon>Pseudomonadota</taxon>
        <taxon>Alphaproteobacteria</taxon>
        <taxon>Hyphomicrobiales</taxon>
        <taxon>Bartonellaceae</taxon>
        <taxon>Limoniibacter</taxon>
    </lineage>
</organism>
<dbReference type="InterPro" id="IPR052022">
    <property type="entry name" value="26kDa_periplasmic_antigen"/>
</dbReference>
<dbReference type="PANTHER" id="PTHR34387:SF1">
    <property type="entry name" value="PERIPLASMIC IMMUNOGENIC PROTEIN"/>
    <property type="match status" value="1"/>
</dbReference>
<dbReference type="AlphaFoldDB" id="A0A8J3DIG9"/>
<gene>
    <name evidence="2" type="ORF">GCM10010136_24230</name>
</gene>
<sequence>MKAYLLPLVLCSALVAVPSFAQPAAPKEPAKLIVSGEGEASIAPDMAIVNLAVMREAKTARDALSANNDAMAAVIASLKGLGIEERDLQTSGININPRYQNIEKDGNTNTELVAYQVTNTLAVRIRDIAKAGEVLDKSVTLGVNQGGNISFTNDNPDAIIEAARKDAVARARAKAETLAAAAGVKLGPVLEISENSYRPMPMERGMKVSMMAAADSVPVQAGENTYQVQVNITYGISQ</sequence>
<feature type="chain" id="PRO_5035250672" evidence="1">
    <location>
        <begin position="22"/>
        <end position="238"/>
    </location>
</feature>
<dbReference type="Proteomes" id="UP000641137">
    <property type="component" value="Unassembled WGS sequence"/>
</dbReference>
<proteinExistence type="predicted"/>
<dbReference type="GO" id="GO:0006974">
    <property type="term" value="P:DNA damage response"/>
    <property type="evidence" value="ECO:0007669"/>
    <property type="project" value="TreeGrafter"/>
</dbReference>
<dbReference type="PANTHER" id="PTHR34387">
    <property type="entry name" value="SLR1258 PROTEIN"/>
    <property type="match status" value="1"/>
</dbReference>
<dbReference type="Pfam" id="PF04402">
    <property type="entry name" value="SIMPL"/>
    <property type="match status" value="1"/>
</dbReference>
<reference evidence="2" key="1">
    <citation type="journal article" date="2014" name="Int. J. Syst. Evol. Microbiol.">
        <title>Complete genome sequence of Corynebacterium casei LMG S-19264T (=DSM 44701T), isolated from a smear-ripened cheese.</title>
        <authorList>
            <consortium name="US DOE Joint Genome Institute (JGI-PGF)"/>
            <person name="Walter F."/>
            <person name="Albersmeier A."/>
            <person name="Kalinowski J."/>
            <person name="Ruckert C."/>
        </authorList>
    </citation>
    <scope>NUCLEOTIDE SEQUENCE</scope>
    <source>
        <strain evidence="2">KCTC 42097</strain>
    </source>
</reference>
<feature type="signal peptide" evidence="1">
    <location>
        <begin position="1"/>
        <end position="21"/>
    </location>
</feature>
<evidence type="ECO:0000256" key="1">
    <source>
        <dbReference type="SAM" id="SignalP"/>
    </source>
</evidence>
<evidence type="ECO:0000313" key="2">
    <source>
        <dbReference type="EMBL" id="GHC74910.1"/>
    </source>
</evidence>
<dbReference type="EMBL" id="BMZO01000008">
    <property type="protein sequence ID" value="GHC74910.1"/>
    <property type="molecule type" value="Genomic_DNA"/>
</dbReference>
<evidence type="ECO:0000313" key="3">
    <source>
        <dbReference type="Proteomes" id="UP000641137"/>
    </source>
</evidence>
<dbReference type="Gene3D" id="3.30.70.2970">
    <property type="entry name" value="Protein of unknown function (DUF541), domain 2"/>
    <property type="match status" value="1"/>
</dbReference>
<comment type="caution">
    <text evidence="2">The sequence shown here is derived from an EMBL/GenBank/DDBJ whole genome shotgun (WGS) entry which is preliminary data.</text>
</comment>
<dbReference type="RefSeq" id="WP_189490515.1">
    <property type="nucleotide sequence ID" value="NZ_BMZO01000008.1"/>
</dbReference>
<name>A0A8J3DIG9_9HYPH</name>
<keyword evidence="1" id="KW-0732">Signal</keyword>